<sequence length="199" mass="19126">MATTTSVRGTRRARARQAGSGLALAVLAALAVAGCGGSDKEDGAPSHSGPASASRSAQPSGGSSGDAPASASASASASAKPSVSAADGRDVGACADGNCEIAVSEPVTVRFKGPAGPATLSVTEVGPNKVEYTVKSSGGRSQGEASGPGQGCITVLRDHGSANSCGRLGKDQPAAQPNAVVIQMTAGEDGTAILHIVSG</sequence>
<evidence type="ECO:0000256" key="2">
    <source>
        <dbReference type="SAM" id="SignalP"/>
    </source>
</evidence>
<proteinExistence type="predicted"/>
<evidence type="ECO:0000256" key="1">
    <source>
        <dbReference type="SAM" id="MobiDB-lite"/>
    </source>
</evidence>
<accession>A0A9X2LSW9</accession>
<reference evidence="3" key="1">
    <citation type="submission" date="2022-06" db="EMBL/GenBank/DDBJ databases">
        <title>WGS of actinobacteria.</title>
        <authorList>
            <person name="Thawai C."/>
        </authorList>
    </citation>
    <scope>NUCLEOTIDE SEQUENCE</scope>
    <source>
        <strain evidence="3">DSM 42010</strain>
    </source>
</reference>
<dbReference type="EMBL" id="JANIIC010000005">
    <property type="protein sequence ID" value="MCQ8828685.1"/>
    <property type="molecule type" value="Genomic_DNA"/>
</dbReference>
<gene>
    <name evidence="3" type="ORF">NQU54_06220</name>
</gene>
<organism evidence="3 4">
    <name type="scientific">Streptomyces malaysiensis subsp. samsunensis</name>
    <dbReference type="NCBI Taxonomy" id="459658"/>
    <lineage>
        <taxon>Bacteria</taxon>
        <taxon>Bacillati</taxon>
        <taxon>Actinomycetota</taxon>
        <taxon>Actinomycetes</taxon>
        <taxon>Kitasatosporales</taxon>
        <taxon>Streptomycetaceae</taxon>
        <taxon>Streptomyces</taxon>
        <taxon>Streptomyces violaceusniger group</taxon>
    </lineage>
</organism>
<dbReference type="Proteomes" id="UP001142400">
    <property type="component" value="Unassembled WGS sequence"/>
</dbReference>
<feature type="chain" id="PRO_5040874115" description="Lipoprotein" evidence="2">
    <location>
        <begin position="34"/>
        <end position="199"/>
    </location>
</feature>
<feature type="signal peptide" evidence="2">
    <location>
        <begin position="1"/>
        <end position="33"/>
    </location>
</feature>
<feature type="region of interest" description="Disordered" evidence="1">
    <location>
        <begin position="1"/>
        <end position="20"/>
    </location>
</feature>
<dbReference type="RefSeq" id="WP_257630162.1">
    <property type="nucleotide sequence ID" value="NZ_JANIIC010000005.1"/>
</dbReference>
<comment type="caution">
    <text evidence="3">The sequence shown here is derived from an EMBL/GenBank/DDBJ whole genome shotgun (WGS) entry which is preliminary data.</text>
</comment>
<feature type="region of interest" description="Disordered" evidence="1">
    <location>
        <begin position="36"/>
        <end position="75"/>
    </location>
</feature>
<protein>
    <recommendedName>
        <fullName evidence="5">Lipoprotein</fullName>
    </recommendedName>
</protein>
<keyword evidence="4" id="KW-1185">Reference proteome</keyword>
<evidence type="ECO:0000313" key="4">
    <source>
        <dbReference type="Proteomes" id="UP001142400"/>
    </source>
</evidence>
<feature type="compositionally biased region" description="Low complexity" evidence="1">
    <location>
        <begin position="45"/>
        <end position="75"/>
    </location>
</feature>
<evidence type="ECO:0000313" key="3">
    <source>
        <dbReference type="EMBL" id="MCQ8828685.1"/>
    </source>
</evidence>
<evidence type="ECO:0008006" key="5">
    <source>
        <dbReference type="Google" id="ProtNLM"/>
    </source>
</evidence>
<keyword evidence="2" id="KW-0732">Signal</keyword>
<dbReference type="AlphaFoldDB" id="A0A9X2LSW9"/>
<name>A0A9X2LSW9_STRMQ</name>